<dbReference type="RefSeq" id="WP_007838757.1">
    <property type="nucleotide sequence ID" value="NZ_JABDSD010000079.1"/>
</dbReference>
<dbReference type="Pfam" id="PF02384">
    <property type="entry name" value="N6_Mtase"/>
    <property type="match status" value="1"/>
</dbReference>
<dbReference type="GO" id="GO:0008170">
    <property type="term" value="F:N-methyltransferase activity"/>
    <property type="evidence" value="ECO:0007669"/>
    <property type="project" value="InterPro"/>
</dbReference>
<dbReference type="EMBL" id="CP013020">
    <property type="protein sequence ID" value="ALK83672.1"/>
    <property type="molecule type" value="Genomic_DNA"/>
</dbReference>
<evidence type="ECO:0000313" key="10">
    <source>
        <dbReference type="EMBL" id="ALK83672.1"/>
    </source>
</evidence>
<evidence type="ECO:0000256" key="3">
    <source>
        <dbReference type="ARBA" id="ARBA00022603"/>
    </source>
</evidence>
<feature type="domain" description="DNA methylase adenine-specific" evidence="8">
    <location>
        <begin position="163"/>
        <end position="484"/>
    </location>
</feature>
<evidence type="ECO:0000256" key="6">
    <source>
        <dbReference type="ARBA" id="ARBA00022747"/>
    </source>
</evidence>
<keyword evidence="4 10" id="KW-0808">Transferase</keyword>
<protein>
    <recommendedName>
        <fullName evidence="2">site-specific DNA-methyltransferase (adenine-specific)</fullName>
        <ecNumber evidence="2">2.1.1.72</ecNumber>
    </recommendedName>
</protein>
<dbReference type="EC" id="2.1.1.72" evidence="2"/>
<dbReference type="AlphaFoldDB" id="A0A0P0LNK3"/>
<evidence type="ECO:0000313" key="12">
    <source>
        <dbReference type="Proteomes" id="UP000061587"/>
    </source>
</evidence>
<reference evidence="12" key="1">
    <citation type="submission" date="2015-10" db="EMBL/GenBank/DDBJ databases">
        <title>Extensive mobilome-driven genome diversification in gut-associated Bacteroides vulgatus mpk.</title>
        <authorList>
            <person name="Beier S."/>
            <person name="Lange A."/>
            <person name="Huson D.H."/>
            <person name="Frick J.-S."/>
            <person name="Autenrieth I.B."/>
        </authorList>
    </citation>
    <scope>NUCLEOTIDE SEQUENCE [LARGE SCALE GENOMIC DNA]</scope>
    <source>
        <strain evidence="12">mpk</strain>
    </source>
</reference>
<dbReference type="InterPro" id="IPR038333">
    <property type="entry name" value="T1MK-like_N_sf"/>
</dbReference>
<evidence type="ECO:0000256" key="5">
    <source>
        <dbReference type="ARBA" id="ARBA00022691"/>
    </source>
</evidence>
<sequence length="529" mass="60965">MAKKQTKITKEETLETILFNCRNSLRGRAAMTDKRDLLLTLVFLKFIGERFKQQKDKIRHEIVEVQGIHDEAFVEMQLSRPNQYMQDGVFFLTDETFWDKLILTAPTGMAIAFDTAIKTLDDNEPKLKNALPQQIFTKTALELGVLKSVVDEINKIDPKKFTDHDLIGRVYEYFLQAFSINADKEEGEFYTPHSIVELIASLIEPFDGTVYDPCCGSGGMFVQATKFIEAHGGNTKAVNVYGQESEPATYRLAKMNLAIRGISYHLGDKAVSTFSDDQHKDLKFDYIMANPPFNLKKYAEYGEFETAPRWKGYGVPPASNANYAWILHILNKLDVNHGIAGFLLANGALDDSDTLEIRKRLIENDKIEAIIVLPRNMFYSTDISVTLWILNNNKKGGPWHGRQLRNRTGEILFIDLRTWNSNIYEKKYVRLTETEISRVCQIYFNWQTENFAEYAEPELYYAAHRDEIQQKGYSLVPSRYIEFIDRDTEIDYKSALTEMSHKFDELKKRWDANEAELVNAFKILGYGKE</sequence>
<keyword evidence="5" id="KW-0949">S-adenosyl-L-methionine</keyword>
<accession>A0A0P0LNK3</accession>
<evidence type="ECO:0000256" key="7">
    <source>
        <dbReference type="ARBA" id="ARBA00047942"/>
    </source>
</evidence>
<evidence type="ECO:0000313" key="11">
    <source>
        <dbReference type="EMBL" id="MBU9140828.1"/>
    </source>
</evidence>
<feature type="domain" description="N6 adenine-specific DNA methyltransferase N-terminal" evidence="9">
    <location>
        <begin position="15"/>
        <end position="152"/>
    </location>
</feature>
<dbReference type="Gene3D" id="3.40.50.150">
    <property type="entry name" value="Vaccinia Virus protein VP39"/>
    <property type="match status" value="1"/>
</dbReference>
<reference evidence="11" key="3">
    <citation type="submission" date="2021-06" db="EMBL/GenBank/DDBJ databases">
        <title>Collection of gut derived symbiotic bacterial strains cultured from healthy donors.</title>
        <authorList>
            <person name="Lin H."/>
            <person name="Littmann E."/>
            <person name="Pamer E.G."/>
        </authorList>
    </citation>
    <scope>NUCLEOTIDE SEQUENCE</scope>
    <source>
        <strain evidence="11">MSK.6.33</strain>
    </source>
</reference>
<evidence type="ECO:0000256" key="2">
    <source>
        <dbReference type="ARBA" id="ARBA00011900"/>
    </source>
</evidence>
<dbReference type="GeneID" id="93447005"/>
<dbReference type="Gene3D" id="1.20.1260.30">
    <property type="match status" value="1"/>
</dbReference>
<dbReference type="InterPro" id="IPR022749">
    <property type="entry name" value="D12N6_MeTrfase_N"/>
</dbReference>
<keyword evidence="3 10" id="KW-0489">Methyltransferase</keyword>
<dbReference type="GO" id="GO:0009007">
    <property type="term" value="F:site-specific DNA-methyltransferase (adenine-specific) activity"/>
    <property type="evidence" value="ECO:0007669"/>
    <property type="project" value="UniProtKB-EC"/>
</dbReference>
<dbReference type="GO" id="GO:0032259">
    <property type="term" value="P:methylation"/>
    <property type="evidence" value="ECO:0007669"/>
    <property type="project" value="UniProtKB-KW"/>
</dbReference>
<dbReference type="PANTHER" id="PTHR42998">
    <property type="entry name" value="TYPE I RESTRICTION ENZYME HINDVIIP M PROTEIN-RELATED"/>
    <property type="match status" value="1"/>
</dbReference>
<keyword evidence="6" id="KW-0680">Restriction system</keyword>
<dbReference type="PANTHER" id="PTHR42998:SF1">
    <property type="entry name" value="TYPE I RESTRICTION ENZYME HINDI METHYLASE SUBUNIT"/>
    <property type="match status" value="1"/>
</dbReference>
<evidence type="ECO:0000256" key="4">
    <source>
        <dbReference type="ARBA" id="ARBA00022679"/>
    </source>
</evidence>
<comment type="catalytic activity">
    <reaction evidence="7">
        <text>a 2'-deoxyadenosine in DNA + S-adenosyl-L-methionine = an N(6)-methyl-2'-deoxyadenosine in DNA + S-adenosyl-L-homocysteine + H(+)</text>
        <dbReference type="Rhea" id="RHEA:15197"/>
        <dbReference type="Rhea" id="RHEA-COMP:12418"/>
        <dbReference type="Rhea" id="RHEA-COMP:12419"/>
        <dbReference type="ChEBI" id="CHEBI:15378"/>
        <dbReference type="ChEBI" id="CHEBI:57856"/>
        <dbReference type="ChEBI" id="CHEBI:59789"/>
        <dbReference type="ChEBI" id="CHEBI:90615"/>
        <dbReference type="ChEBI" id="CHEBI:90616"/>
        <dbReference type="EC" id="2.1.1.72"/>
    </reaction>
</comment>
<dbReference type="InterPro" id="IPR029063">
    <property type="entry name" value="SAM-dependent_MTases_sf"/>
</dbReference>
<dbReference type="Pfam" id="PF12161">
    <property type="entry name" value="HsdM_N"/>
    <property type="match status" value="1"/>
</dbReference>
<evidence type="ECO:0000256" key="1">
    <source>
        <dbReference type="ARBA" id="ARBA00006594"/>
    </source>
</evidence>
<dbReference type="InterPro" id="IPR003356">
    <property type="entry name" value="DNA_methylase_A-5"/>
</dbReference>
<dbReference type="Proteomes" id="UP000061587">
    <property type="component" value="Chromosome"/>
</dbReference>
<evidence type="ECO:0000259" key="9">
    <source>
        <dbReference type="Pfam" id="PF12161"/>
    </source>
</evidence>
<comment type="similarity">
    <text evidence="1">Belongs to the N(4)/N(6)-methyltransferase family.</text>
</comment>
<gene>
    <name evidence="10" type="ORF">BvMPK_1055</name>
    <name evidence="11" type="ORF">KTG10_19215</name>
</gene>
<reference evidence="10 12" key="2">
    <citation type="journal article" date="2016" name="Genome Biol. Evol.">
        <title>Extensive mobilome-driven genome diversification in mouse gut-associated Bacteroides vulgatus mpk.</title>
        <authorList>
            <person name="Lange A."/>
            <person name="Beier S."/>
            <person name="Steimle A."/>
            <person name="Autenrieth I.B."/>
            <person name="Huson D.H."/>
            <person name="Frick J.S."/>
        </authorList>
    </citation>
    <scope>NUCLEOTIDE SEQUENCE [LARGE SCALE GENOMIC DNA]</scope>
    <source>
        <strain evidence="12">mpk</strain>
        <strain evidence="10">Mpk</strain>
    </source>
</reference>
<organism evidence="10 12">
    <name type="scientific">Phocaeicola vulgatus</name>
    <name type="common">Bacteroides vulgatus</name>
    <dbReference type="NCBI Taxonomy" id="821"/>
    <lineage>
        <taxon>Bacteria</taxon>
        <taxon>Pseudomonadati</taxon>
        <taxon>Bacteroidota</taxon>
        <taxon>Bacteroidia</taxon>
        <taxon>Bacteroidales</taxon>
        <taxon>Bacteroidaceae</taxon>
        <taxon>Phocaeicola</taxon>
    </lineage>
</organism>
<dbReference type="InterPro" id="IPR052916">
    <property type="entry name" value="Type-I_RE_MTase_Subunit"/>
</dbReference>
<dbReference type="PRINTS" id="PR00507">
    <property type="entry name" value="N12N6MTFRASE"/>
</dbReference>
<proteinExistence type="inferred from homology"/>
<dbReference type="GO" id="GO:0009307">
    <property type="term" value="P:DNA restriction-modification system"/>
    <property type="evidence" value="ECO:0007669"/>
    <property type="project" value="UniProtKB-KW"/>
</dbReference>
<dbReference type="GO" id="GO:0003677">
    <property type="term" value="F:DNA binding"/>
    <property type="evidence" value="ECO:0007669"/>
    <property type="project" value="InterPro"/>
</dbReference>
<name>A0A0P0LNK3_PHOVU</name>
<evidence type="ECO:0000259" key="8">
    <source>
        <dbReference type="Pfam" id="PF02384"/>
    </source>
</evidence>
<dbReference type="SUPFAM" id="SSF53335">
    <property type="entry name" value="S-adenosyl-L-methionine-dependent methyltransferases"/>
    <property type="match status" value="1"/>
</dbReference>
<dbReference type="PATRIC" id="fig|821.40.peg.1257"/>
<dbReference type="Proteomes" id="UP000736888">
    <property type="component" value="Unassembled WGS sequence"/>
</dbReference>
<dbReference type="EMBL" id="JAHPYS010000073">
    <property type="protein sequence ID" value="MBU9140828.1"/>
    <property type="molecule type" value="Genomic_DNA"/>
</dbReference>
<dbReference type="REBASE" id="129990">
    <property type="entry name" value="M.BvumpkORF1055P"/>
</dbReference>